<dbReference type="Gene3D" id="3.40.640.10">
    <property type="entry name" value="Type I PLP-dependent aspartate aminotransferase-like (Major domain)"/>
    <property type="match status" value="1"/>
</dbReference>
<proteinExistence type="inferred from homology"/>
<comment type="caution">
    <text evidence="13">The sequence shown here is derived from an EMBL/GenBank/DDBJ whole genome shotgun (WGS) entry which is preliminary data.</text>
</comment>
<dbReference type="EC" id="4.4.1.11" evidence="3"/>
<feature type="modified residue" description="N6-(pyridoxal phosphate)lysine" evidence="11">
    <location>
        <position position="199"/>
    </location>
</feature>
<dbReference type="FunFam" id="3.90.1150.10:FF:000008">
    <property type="entry name" value="Cystathionine gamma-synthase"/>
    <property type="match status" value="1"/>
</dbReference>
<dbReference type="InterPro" id="IPR011821">
    <property type="entry name" value="O_succ_thio_ly"/>
</dbReference>
<dbReference type="eggNOG" id="COG0626">
    <property type="taxonomic scope" value="Bacteria"/>
</dbReference>
<evidence type="ECO:0000256" key="7">
    <source>
        <dbReference type="ARBA" id="ARBA00049180"/>
    </source>
</evidence>
<dbReference type="OrthoDB" id="9805807at2"/>
<protein>
    <recommendedName>
        <fullName evidence="4">L-methionine gamma-lyase</fullName>
        <ecNumber evidence="3">4.4.1.11</ecNumber>
    </recommendedName>
    <alternativeName>
        <fullName evidence="10">L-methionine-alpha-deamino-gamma-mercaptomethane-lyase</fullName>
    </alternativeName>
</protein>
<evidence type="ECO:0000313" key="14">
    <source>
        <dbReference type="Proteomes" id="UP000003226"/>
    </source>
</evidence>
<organism evidence="13 14">
    <name type="scientific">Rhodanobacter spathiphylli B39</name>
    <dbReference type="NCBI Taxonomy" id="1163407"/>
    <lineage>
        <taxon>Bacteria</taxon>
        <taxon>Pseudomonadati</taxon>
        <taxon>Pseudomonadota</taxon>
        <taxon>Gammaproteobacteria</taxon>
        <taxon>Lysobacterales</taxon>
        <taxon>Rhodanobacteraceae</taxon>
        <taxon>Rhodanobacter</taxon>
    </lineage>
</organism>
<keyword evidence="5 11" id="KW-0663">Pyridoxal phosphate</keyword>
<evidence type="ECO:0000256" key="4">
    <source>
        <dbReference type="ARBA" id="ARBA00019040"/>
    </source>
</evidence>
<dbReference type="SUPFAM" id="SSF53383">
    <property type="entry name" value="PLP-dependent transferases"/>
    <property type="match status" value="1"/>
</dbReference>
<evidence type="ECO:0000256" key="9">
    <source>
        <dbReference type="ARBA" id="ARBA00064130"/>
    </source>
</evidence>
<comment type="catalytic activity">
    <reaction evidence="7">
        <text>L-methionine + H2O = methanethiol + 2-oxobutanoate + NH4(+)</text>
        <dbReference type="Rhea" id="RHEA:23800"/>
        <dbReference type="ChEBI" id="CHEBI:15377"/>
        <dbReference type="ChEBI" id="CHEBI:16007"/>
        <dbReference type="ChEBI" id="CHEBI:16763"/>
        <dbReference type="ChEBI" id="CHEBI:28938"/>
        <dbReference type="ChEBI" id="CHEBI:57844"/>
        <dbReference type="EC" id="4.4.1.11"/>
    </reaction>
</comment>
<evidence type="ECO:0000256" key="8">
    <source>
        <dbReference type="ARBA" id="ARBA00050802"/>
    </source>
</evidence>
<dbReference type="PANTHER" id="PTHR11808:SF75">
    <property type="entry name" value="CYSTATHIONINE GAMMA-SYNTHASE"/>
    <property type="match status" value="1"/>
</dbReference>
<evidence type="ECO:0000256" key="2">
    <source>
        <dbReference type="ARBA" id="ARBA00008667"/>
    </source>
</evidence>
<evidence type="ECO:0000256" key="3">
    <source>
        <dbReference type="ARBA" id="ARBA00012222"/>
    </source>
</evidence>
<keyword evidence="6" id="KW-0456">Lyase</keyword>
<dbReference type="InterPro" id="IPR015421">
    <property type="entry name" value="PyrdxlP-dep_Trfase_major"/>
</dbReference>
<dbReference type="Pfam" id="PF01053">
    <property type="entry name" value="Cys_Met_Meta_PP"/>
    <property type="match status" value="1"/>
</dbReference>
<dbReference type="InterPro" id="IPR054542">
    <property type="entry name" value="Cys_met_metab_PP"/>
</dbReference>
<comment type="subunit">
    <text evidence="9">Homotetramer; dimer of active dimers.</text>
</comment>
<dbReference type="CDD" id="cd00614">
    <property type="entry name" value="CGS_like"/>
    <property type="match status" value="1"/>
</dbReference>
<accession>I4W150</accession>
<dbReference type="GO" id="GO:0019343">
    <property type="term" value="P:cysteine biosynthetic process via cystathionine"/>
    <property type="evidence" value="ECO:0007669"/>
    <property type="project" value="TreeGrafter"/>
</dbReference>
<dbReference type="Gene3D" id="3.90.1150.10">
    <property type="entry name" value="Aspartate Aminotransferase, domain 1"/>
    <property type="match status" value="1"/>
</dbReference>
<dbReference type="RefSeq" id="WP_007807677.1">
    <property type="nucleotide sequence ID" value="NZ_AJXT01000022.1"/>
</dbReference>
<dbReference type="NCBIfam" id="TIGR02080">
    <property type="entry name" value="O_succ_thio_ly"/>
    <property type="match status" value="1"/>
</dbReference>
<dbReference type="GO" id="GO:0004123">
    <property type="term" value="F:cystathionine gamma-lyase activity"/>
    <property type="evidence" value="ECO:0007669"/>
    <property type="project" value="TreeGrafter"/>
</dbReference>
<dbReference type="GO" id="GO:0030170">
    <property type="term" value="F:pyridoxal phosphate binding"/>
    <property type="evidence" value="ECO:0007669"/>
    <property type="project" value="InterPro"/>
</dbReference>
<dbReference type="GO" id="GO:0019346">
    <property type="term" value="P:transsulfuration"/>
    <property type="evidence" value="ECO:0007669"/>
    <property type="project" value="InterPro"/>
</dbReference>
<reference evidence="13 14" key="1">
    <citation type="journal article" date="2012" name="J. Bacteriol.">
        <title>Genome sequences for six rhodanobacter strains, isolated from soils and the terrestrial subsurface, with variable denitrification capabilities.</title>
        <authorList>
            <person name="Kostka J.E."/>
            <person name="Green S.J."/>
            <person name="Rishishwar L."/>
            <person name="Prakash O."/>
            <person name="Katz L.S."/>
            <person name="Marino-Ramirez L."/>
            <person name="Jordan I.K."/>
            <person name="Munk C."/>
            <person name="Ivanova N."/>
            <person name="Mikhailova N."/>
            <person name="Watson D.B."/>
            <person name="Brown S.D."/>
            <person name="Palumbo A.V."/>
            <person name="Brooks S.C."/>
        </authorList>
    </citation>
    <scope>NUCLEOTIDE SEQUENCE [LARGE SCALE GENOMIC DNA]</scope>
    <source>
        <strain evidence="13 14">B39</strain>
    </source>
</reference>
<evidence type="ECO:0000256" key="6">
    <source>
        <dbReference type="ARBA" id="ARBA00023239"/>
    </source>
</evidence>
<evidence type="ECO:0000256" key="12">
    <source>
        <dbReference type="RuleBase" id="RU362118"/>
    </source>
</evidence>
<evidence type="ECO:0000256" key="1">
    <source>
        <dbReference type="ARBA" id="ARBA00001933"/>
    </source>
</evidence>
<comment type="catalytic activity">
    <reaction evidence="8">
        <text>L-homocysteine + H2O = 2-oxobutanoate + hydrogen sulfide + NH4(+) + H(+)</text>
        <dbReference type="Rhea" id="RHEA:14501"/>
        <dbReference type="ChEBI" id="CHEBI:15377"/>
        <dbReference type="ChEBI" id="CHEBI:15378"/>
        <dbReference type="ChEBI" id="CHEBI:16763"/>
        <dbReference type="ChEBI" id="CHEBI:28938"/>
        <dbReference type="ChEBI" id="CHEBI:29919"/>
        <dbReference type="ChEBI" id="CHEBI:58199"/>
        <dbReference type="EC" id="4.4.1.2"/>
    </reaction>
</comment>
<dbReference type="EMBL" id="AJXT01000022">
    <property type="protein sequence ID" value="EIL93191.1"/>
    <property type="molecule type" value="Genomic_DNA"/>
</dbReference>
<comment type="similarity">
    <text evidence="2">Belongs to the trans-sulfuration enzymes family. L-methionine gamma-lyase subfamily.</text>
</comment>
<dbReference type="PROSITE" id="PS00868">
    <property type="entry name" value="CYS_MET_METAB_PP"/>
    <property type="match status" value="1"/>
</dbReference>
<name>I4W150_9GAMM</name>
<dbReference type="GO" id="GO:0018826">
    <property type="term" value="F:methionine gamma-lyase activity"/>
    <property type="evidence" value="ECO:0007669"/>
    <property type="project" value="UniProtKB-EC"/>
</dbReference>
<dbReference type="AlphaFoldDB" id="I4W150"/>
<evidence type="ECO:0000256" key="11">
    <source>
        <dbReference type="PIRSR" id="PIRSR001434-2"/>
    </source>
</evidence>
<gene>
    <name evidence="13" type="ORF">UU7_09395</name>
</gene>
<dbReference type="InterPro" id="IPR015422">
    <property type="entry name" value="PyrdxlP-dep_Trfase_small"/>
</dbReference>
<evidence type="ECO:0000256" key="5">
    <source>
        <dbReference type="ARBA" id="ARBA00022898"/>
    </source>
</evidence>
<dbReference type="STRING" id="1163407.UU7_09395"/>
<keyword evidence="13" id="KW-0808">Transferase</keyword>
<keyword evidence="14" id="KW-1185">Reference proteome</keyword>
<evidence type="ECO:0000256" key="10">
    <source>
        <dbReference type="ARBA" id="ARBA00078333"/>
    </source>
</evidence>
<dbReference type="GO" id="GO:0003962">
    <property type="term" value="F:cystathionine gamma-synthase activity"/>
    <property type="evidence" value="ECO:0007669"/>
    <property type="project" value="TreeGrafter"/>
</dbReference>
<dbReference type="PIRSF" id="PIRSF001434">
    <property type="entry name" value="CGS"/>
    <property type="match status" value="1"/>
</dbReference>
<evidence type="ECO:0000313" key="13">
    <source>
        <dbReference type="EMBL" id="EIL93191.1"/>
    </source>
</evidence>
<dbReference type="InterPro" id="IPR000277">
    <property type="entry name" value="Cys/Met-Metab_PyrdxlP-dep_enz"/>
</dbReference>
<dbReference type="InterPro" id="IPR015424">
    <property type="entry name" value="PyrdxlP-dep_Trfase"/>
</dbReference>
<dbReference type="GO" id="GO:0047982">
    <property type="term" value="F:homocysteine desulfhydrase activity"/>
    <property type="evidence" value="ECO:0007669"/>
    <property type="project" value="UniProtKB-EC"/>
</dbReference>
<dbReference type="GO" id="GO:0005737">
    <property type="term" value="C:cytoplasm"/>
    <property type="evidence" value="ECO:0007669"/>
    <property type="project" value="TreeGrafter"/>
</dbReference>
<dbReference type="PANTHER" id="PTHR11808">
    <property type="entry name" value="TRANS-SULFURATION ENZYME FAMILY MEMBER"/>
    <property type="match status" value="1"/>
</dbReference>
<dbReference type="PATRIC" id="fig|1163407.3.peg.1892"/>
<comment type="cofactor">
    <cofactor evidence="1 12">
        <name>pyridoxal 5'-phosphate</name>
        <dbReference type="ChEBI" id="CHEBI:597326"/>
    </cofactor>
</comment>
<sequence>MSDTTAPCTRAVRAGIESDTQHGAVVPALHLSTNYSFAGFGRKRAYDYSRSGNPTRDLLGDALADLEQGVGAVVTSSGMSAVALALELVPAGATVLAAHDCYGGTWRLLDAWAKKGRFSVEFADLTDPVSLAAGLARHPALVWVETPSNPLLRITDIRHVAQAAHAVGALLVVDNTFLSPALQQPLLLGADVVVHSTTKYINGHSDVVGGAVVARDAAVAEQLKWWANCNGLTGAPFDSYLTLRGLRTLGVRLRQHQESAARIAERLEAHAAVRTVYYPGLASHAGHVLAGRQQQGFGAMLSFELDGDVAQVEAFVDGLQHFSLAESLGGVESLVAHPASMTHASMAPEARRTAGISDSLLRLSVGIEDGDDLLRDLDAGLQRAIAVKTSKRRVPA</sequence>
<dbReference type="Proteomes" id="UP000003226">
    <property type="component" value="Unassembled WGS sequence"/>
</dbReference>
<dbReference type="FunFam" id="3.40.640.10:FF:000046">
    <property type="entry name" value="Cystathionine gamma-lyase"/>
    <property type="match status" value="1"/>
</dbReference>